<evidence type="ECO:0000259" key="4">
    <source>
        <dbReference type="Pfam" id="PF10531"/>
    </source>
</evidence>
<dbReference type="PANTHER" id="PTHR33619:SF3">
    <property type="entry name" value="POLYSACCHARIDE EXPORT PROTEIN GFCE-RELATED"/>
    <property type="match status" value="1"/>
</dbReference>
<feature type="signal peptide" evidence="2">
    <location>
        <begin position="1"/>
        <end position="25"/>
    </location>
</feature>
<accession>A0A178IAQ1</accession>
<dbReference type="PANTHER" id="PTHR33619">
    <property type="entry name" value="POLYSACCHARIDE EXPORT PROTEIN GFCE-RELATED"/>
    <property type="match status" value="1"/>
</dbReference>
<feature type="chain" id="PRO_5008088551" evidence="2">
    <location>
        <begin position="26"/>
        <end position="202"/>
    </location>
</feature>
<evidence type="ECO:0000313" key="5">
    <source>
        <dbReference type="EMBL" id="OAM87113.1"/>
    </source>
</evidence>
<reference evidence="5 6" key="1">
    <citation type="submission" date="2016-01" db="EMBL/GenBank/DDBJ databases">
        <title>High potential of lignocellulose degradation of a new Verrucomicrobia species.</title>
        <authorList>
            <person name="Wang Y."/>
            <person name="Shi Y."/>
            <person name="Qiu Z."/>
            <person name="Liu S."/>
            <person name="Yang H."/>
        </authorList>
    </citation>
    <scope>NUCLEOTIDE SEQUENCE [LARGE SCALE GENOMIC DNA]</scope>
    <source>
        <strain evidence="5 6">TSB47</strain>
    </source>
</reference>
<dbReference type="Pfam" id="PF10531">
    <property type="entry name" value="SLBB"/>
    <property type="match status" value="1"/>
</dbReference>
<dbReference type="GO" id="GO:0015159">
    <property type="term" value="F:polysaccharide transmembrane transporter activity"/>
    <property type="evidence" value="ECO:0007669"/>
    <property type="project" value="InterPro"/>
</dbReference>
<dbReference type="Gene3D" id="3.10.560.10">
    <property type="entry name" value="Outer membrane lipoprotein wza domain like"/>
    <property type="match status" value="1"/>
</dbReference>
<name>A0A178IAQ1_9BACT</name>
<dbReference type="InterPro" id="IPR003715">
    <property type="entry name" value="Poly_export_N"/>
</dbReference>
<organism evidence="5 6">
    <name type="scientific">Termitidicoccus mucosus</name>
    <dbReference type="NCBI Taxonomy" id="1184151"/>
    <lineage>
        <taxon>Bacteria</taxon>
        <taxon>Pseudomonadati</taxon>
        <taxon>Verrucomicrobiota</taxon>
        <taxon>Opitutia</taxon>
        <taxon>Opitutales</taxon>
        <taxon>Opitutaceae</taxon>
        <taxon>Termitidicoccus</taxon>
    </lineage>
</organism>
<keyword evidence="1 2" id="KW-0732">Signal</keyword>
<keyword evidence="6" id="KW-1185">Reference proteome</keyword>
<comment type="caution">
    <text evidence="5">The sequence shown here is derived from an EMBL/GenBank/DDBJ whole genome shotgun (WGS) entry which is preliminary data.</text>
</comment>
<gene>
    <name evidence="5" type="ORF">AW736_24525</name>
</gene>
<dbReference type="RefSeq" id="WP_068772928.1">
    <property type="nucleotide sequence ID" value="NZ_CP109796.1"/>
</dbReference>
<dbReference type="PROSITE" id="PS51257">
    <property type="entry name" value="PROKAR_LIPOPROTEIN"/>
    <property type="match status" value="1"/>
</dbReference>
<dbReference type="STRING" id="1184151.AW736_24525"/>
<dbReference type="AlphaFoldDB" id="A0A178IAQ1"/>
<dbReference type="InterPro" id="IPR019554">
    <property type="entry name" value="Soluble_ligand-bd"/>
</dbReference>
<evidence type="ECO:0000256" key="1">
    <source>
        <dbReference type="ARBA" id="ARBA00022729"/>
    </source>
</evidence>
<dbReference type="Proteomes" id="UP000078486">
    <property type="component" value="Unassembled WGS sequence"/>
</dbReference>
<evidence type="ECO:0000313" key="6">
    <source>
        <dbReference type="Proteomes" id="UP000078486"/>
    </source>
</evidence>
<dbReference type="EMBL" id="LRRQ01000185">
    <property type="protein sequence ID" value="OAM87113.1"/>
    <property type="molecule type" value="Genomic_DNA"/>
</dbReference>
<proteinExistence type="predicted"/>
<dbReference type="InterPro" id="IPR049712">
    <property type="entry name" value="Poly_export"/>
</dbReference>
<protein>
    <submittedName>
        <fullName evidence="5">Uncharacterized protein</fullName>
    </submittedName>
</protein>
<dbReference type="Pfam" id="PF02563">
    <property type="entry name" value="Poly_export"/>
    <property type="match status" value="1"/>
</dbReference>
<sequence>MPLLARARLIGAACCCAVLFLLAGAGCQSTGGGARQNPKLPASGSAASLRPGDTLVIALQGVPDPSSNQVQIDDQGLISLPFIGVVKASGVTTANLSQQIRDTYVAKKIYTTVDVSVSVTERYVYVGGEVGRPGRVVWTSDLTLTKAVQAAGGFSLYAREKGVNLVRDGQSHVIDAHLALKKPSEDPLLLPGDSLQVPKSAF</sequence>
<feature type="domain" description="Polysaccharide export protein N-terminal" evidence="3">
    <location>
        <begin position="44"/>
        <end position="120"/>
    </location>
</feature>
<feature type="domain" description="Soluble ligand binding" evidence="4">
    <location>
        <begin position="123"/>
        <end position="171"/>
    </location>
</feature>
<evidence type="ECO:0000256" key="2">
    <source>
        <dbReference type="SAM" id="SignalP"/>
    </source>
</evidence>
<evidence type="ECO:0000259" key="3">
    <source>
        <dbReference type="Pfam" id="PF02563"/>
    </source>
</evidence>